<evidence type="ECO:0000256" key="4">
    <source>
        <dbReference type="ARBA" id="ARBA00022989"/>
    </source>
</evidence>
<dbReference type="Proteomes" id="UP000199236">
    <property type="component" value="Unassembled WGS sequence"/>
</dbReference>
<keyword evidence="9" id="KW-1185">Reference proteome</keyword>
<dbReference type="STRING" id="655353.SAMN04488056_103323"/>
<feature type="transmembrane region" description="Helical" evidence="6">
    <location>
        <begin position="72"/>
        <end position="90"/>
    </location>
</feature>
<feature type="domain" description="Major facilitator superfamily (MFS) profile" evidence="7">
    <location>
        <begin position="35"/>
        <end position="425"/>
    </location>
</feature>
<organism evidence="8 9">
    <name type="scientific">Cohaesibacter marisflavi</name>
    <dbReference type="NCBI Taxonomy" id="655353"/>
    <lineage>
        <taxon>Bacteria</taxon>
        <taxon>Pseudomonadati</taxon>
        <taxon>Pseudomonadota</taxon>
        <taxon>Alphaproteobacteria</taxon>
        <taxon>Hyphomicrobiales</taxon>
        <taxon>Cohaesibacteraceae</taxon>
    </lineage>
</organism>
<comment type="subcellular location">
    <subcellularLocation>
        <location evidence="1">Membrane</location>
        <topology evidence="1">Multi-pass membrane protein</topology>
    </subcellularLocation>
</comment>
<evidence type="ECO:0000256" key="1">
    <source>
        <dbReference type="ARBA" id="ARBA00004141"/>
    </source>
</evidence>
<gene>
    <name evidence="8" type="ORF">SAMN04488056_103323</name>
</gene>
<feature type="transmembrane region" description="Helical" evidence="6">
    <location>
        <begin position="160"/>
        <end position="185"/>
    </location>
</feature>
<dbReference type="InterPro" id="IPR011701">
    <property type="entry name" value="MFS"/>
</dbReference>
<sequence>MTKQNGLHDAGAAANQTRSARTAHIAEPNMPFVEFIILMALLMSLAALCTDSIMPAFSIIGAEFGHSSPQELQKIITIFFAGLAIGQLIYGPLSDQIGRKSGMFIGLVIFIIGNLMSWFSTSFEMLLLGRFLQGFGVAGPRIVMIALIRDLYAGREMARIMSFVMGLFIFVPALAPISGQTIMAISGWRSVFFSFILLATIGGLWLGFRQNETLHPSRRIKVTPSNLWRGSKVIFTTPSCLGYMVAAGFVQGPFMLYLSTAQHLFQSTYGLGTLFPFAFAGLAFSVGFASFMNSRLVLRFGMRYLVRRALIAMAIIAALGLACTMPFGFVPELWMLFVIFSPLFFCTGLLFGNMNTLAMEEVGNVAGMASAWVGAVSTLIAMTIATLMGQIYDGSILALLGSFMVGSSITMLLTILTERWRERRDRENALAQ</sequence>
<dbReference type="InterPro" id="IPR036259">
    <property type="entry name" value="MFS_trans_sf"/>
</dbReference>
<feature type="transmembrane region" description="Helical" evidence="6">
    <location>
        <begin position="35"/>
        <end position="60"/>
    </location>
</feature>
<dbReference type="SUPFAM" id="SSF103473">
    <property type="entry name" value="MFS general substrate transporter"/>
    <property type="match status" value="1"/>
</dbReference>
<dbReference type="GO" id="GO:0005886">
    <property type="term" value="C:plasma membrane"/>
    <property type="evidence" value="ECO:0007669"/>
    <property type="project" value="TreeGrafter"/>
</dbReference>
<dbReference type="OrthoDB" id="9800416at2"/>
<dbReference type="EMBL" id="FOVR01000003">
    <property type="protein sequence ID" value="SFO14404.1"/>
    <property type="molecule type" value="Genomic_DNA"/>
</dbReference>
<accession>A0A1I5ESB2</accession>
<protein>
    <submittedName>
        <fullName evidence="8">MFS transporter, DHA1 family, bicyclomycin/chloramphenicol resistance protein</fullName>
    </submittedName>
</protein>
<evidence type="ECO:0000313" key="8">
    <source>
        <dbReference type="EMBL" id="SFO14404.1"/>
    </source>
</evidence>
<keyword evidence="4 6" id="KW-1133">Transmembrane helix</keyword>
<feature type="transmembrane region" description="Helical" evidence="6">
    <location>
        <begin position="233"/>
        <end position="254"/>
    </location>
</feature>
<dbReference type="PANTHER" id="PTHR23502:SF132">
    <property type="entry name" value="POLYAMINE TRANSPORTER 2-RELATED"/>
    <property type="match status" value="1"/>
</dbReference>
<feature type="transmembrane region" description="Helical" evidence="6">
    <location>
        <begin position="191"/>
        <end position="208"/>
    </location>
</feature>
<evidence type="ECO:0000256" key="2">
    <source>
        <dbReference type="ARBA" id="ARBA00022448"/>
    </source>
</evidence>
<proteinExistence type="predicted"/>
<reference evidence="8 9" key="1">
    <citation type="submission" date="2016-10" db="EMBL/GenBank/DDBJ databases">
        <authorList>
            <person name="de Groot N.N."/>
        </authorList>
    </citation>
    <scope>NUCLEOTIDE SEQUENCE [LARGE SCALE GENOMIC DNA]</scope>
    <source>
        <strain evidence="8 9">CGMCC 1.9157</strain>
    </source>
</reference>
<evidence type="ECO:0000256" key="6">
    <source>
        <dbReference type="SAM" id="Phobius"/>
    </source>
</evidence>
<evidence type="ECO:0000256" key="3">
    <source>
        <dbReference type="ARBA" id="ARBA00022692"/>
    </source>
</evidence>
<dbReference type="PROSITE" id="PS50850">
    <property type="entry name" value="MFS"/>
    <property type="match status" value="1"/>
</dbReference>
<feature type="transmembrane region" description="Helical" evidence="6">
    <location>
        <begin position="394"/>
        <end position="416"/>
    </location>
</feature>
<feature type="transmembrane region" description="Helical" evidence="6">
    <location>
        <begin position="333"/>
        <end position="353"/>
    </location>
</feature>
<evidence type="ECO:0000256" key="5">
    <source>
        <dbReference type="ARBA" id="ARBA00023136"/>
    </source>
</evidence>
<feature type="transmembrane region" description="Helical" evidence="6">
    <location>
        <begin position="305"/>
        <end position="327"/>
    </location>
</feature>
<dbReference type="Gene3D" id="1.20.1720.10">
    <property type="entry name" value="Multidrug resistance protein D"/>
    <property type="match status" value="1"/>
</dbReference>
<keyword evidence="5 6" id="KW-0472">Membrane</keyword>
<dbReference type="CDD" id="cd17320">
    <property type="entry name" value="MFS_MdfA_MDR_like"/>
    <property type="match status" value="1"/>
</dbReference>
<feature type="transmembrane region" description="Helical" evidence="6">
    <location>
        <begin position="131"/>
        <end position="148"/>
    </location>
</feature>
<evidence type="ECO:0000259" key="7">
    <source>
        <dbReference type="PROSITE" id="PS50850"/>
    </source>
</evidence>
<feature type="transmembrane region" description="Helical" evidence="6">
    <location>
        <begin position="102"/>
        <end position="119"/>
    </location>
</feature>
<feature type="transmembrane region" description="Helical" evidence="6">
    <location>
        <begin position="365"/>
        <end position="388"/>
    </location>
</feature>
<dbReference type="GO" id="GO:0022857">
    <property type="term" value="F:transmembrane transporter activity"/>
    <property type="evidence" value="ECO:0007669"/>
    <property type="project" value="InterPro"/>
</dbReference>
<name>A0A1I5ESB2_9HYPH</name>
<dbReference type="AlphaFoldDB" id="A0A1I5ESB2"/>
<feature type="transmembrane region" description="Helical" evidence="6">
    <location>
        <begin position="274"/>
        <end position="293"/>
    </location>
</feature>
<evidence type="ECO:0000313" key="9">
    <source>
        <dbReference type="Proteomes" id="UP000199236"/>
    </source>
</evidence>
<keyword evidence="3 6" id="KW-0812">Transmembrane</keyword>
<dbReference type="InterPro" id="IPR020846">
    <property type="entry name" value="MFS_dom"/>
</dbReference>
<dbReference type="Pfam" id="PF07690">
    <property type="entry name" value="MFS_1"/>
    <property type="match status" value="1"/>
</dbReference>
<dbReference type="PANTHER" id="PTHR23502">
    <property type="entry name" value="MAJOR FACILITATOR SUPERFAMILY"/>
    <property type="match status" value="1"/>
</dbReference>
<keyword evidence="2" id="KW-0813">Transport</keyword>
<dbReference type="RefSeq" id="WP_090071016.1">
    <property type="nucleotide sequence ID" value="NZ_FOVR01000003.1"/>
</dbReference>